<evidence type="ECO:0000259" key="3">
    <source>
        <dbReference type="SMART" id="SM00093"/>
    </source>
</evidence>
<comment type="similarity">
    <text evidence="1 2">Belongs to the serpin family.</text>
</comment>
<dbReference type="CDD" id="cd02043">
    <property type="entry name" value="serpinP_plants"/>
    <property type="match status" value="1"/>
</dbReference>
<dbReference type="InterPro" id="IPR042178">
    <property type="entry name" value="Serpin_sf_1"/>
</dbReference>
<dbReference type="SMART" id="SM00093">
    <property type="entry name" value="SERPIN"/>
    <property type="match status" value="1"/>
</dbReference>
<protein>
    <recommendedName>
        <fullName evidence="3">Serpin domain-containing protein</fullName>
    </recommendedName>
</protein>
<feature type="domain" description="Serpin" evidence="3">
    <location>
        <begin position="57"/>
        <end position="438"/>
    </location>
</feature>
<dbReference type="Pfam" id="PF00079">
    <property type="entry name" value="Serpin"/>
    <property type="match status" value="1"/>
</dbReference>
<dbReference type="SUPFAM" id="SSF56574">
    <property type="entry name" value="Serpins"/>
    <property type="match status" value="1"/>
</dbReference>
<dbReference type="InterPro" id="IPR023796">
    <property type="entry name" value="Serpin_dom"/>
</dbReference>
<dbReference type="InterPro" id="IPR000215">
    <property type="entry name" value="Serpin_fam"/>
</dbReference>
<gene>
    <name evidence="4" type="primary">LOC123411534</name>
</gene>
<dbReference type="SMR" id="A0A8I6Y0T8"/>
<reference evidence="4" key="3">
    <citation type="submission" date="2022-01" db="UniProtKB">
        <authorList>
            <consortium name="EnsemblPlants"/>
        </authorList>
    </citation>
    <scope>IDENTIFICATION</scope>
    <source>
        <strain evidence="4">subsp. vulgare</strain>
    </source>
</reference>
<dbReference type="Gene3D" id="2.30.39.10">
    <property type="entry name" value="Alpha-1-antitrypsin, domain 1"/>
    <property type="match status" value="1"/>
</dbReference>
<proteinExistence type="inferred from homology"/>
<dbReference type="Proteomes" id="UP000011116">
    <property type="component" value="Chromosome 7H"/>
</dbReference>
<evidence type="ECO:0000313" key="5">
    <source>
        <dbReference type="Proteomes" id="UP000011116"/>
    </source>
</evidence>
<dbReference type="Gramene" id="HORVU.MOREX.r2.7HG0532650.1">
    <property type="protein sequence ID" value="HORVU.MOREX.r2.7HG0532650.1"/>
    <property type="gene ID" value="HORVU.MOREX.r2.7HG0532650"/>
</dbReference>
<dbReference type="PANTHER" id="PTHR11461:SF316">
    <property type="entry name" value="SERPIN DOMAIN-CONTAINING PROTEIN"/>
    <property type="match status" value="1"/>
</dbReference>
<keyword evidence="5" id="KW-1185">Reference proteome</keyword>
<reference evidence="5" key="1">
    <citation type="journal article" date="2012" name="Nature">
        <title>A physical, genetic and functional sequence assembly of the barley genome.</title>
        <authorList>
            <consortium name="The International Barley Genome Sequencing Consortium"/>
            <person name="Mayer K.F."/>
            <person name="Waugh R."/>
            <person name="Brown J.W."/>
            <person name="Schulman A."/>
            <person name="Langridge P."/>
            <person name="Platzer M."/>
            <person name="Fincher G.B."/>
            <person name="Muehlbauer G.J."/>
            <person name="Sato K."/>
            <person name="Close T.J."/>
            <person name="Wise R.P."/>
            <person name="Stein N."/>
        </authorList>
    </citation>
    <scope>NUCLEOTIDE SEQUENCE [LARGE SCALE GENOMIC DNA]</scope>
    <source>
        <strain evidence="5">cv. Morex</strain>
    </source>
</reference>
<dbReference type="PANTHER" id="PTHR11461">
    <property type="entry name" value="SERINE PROTEASE INHIBITOR, SERPIN"/>
    <property type="match status" value="1"/>
</dbReference>
<dbReference type="AlphaFoldDB" id="A0A8I6Y0T8"/>
<sequence>MQSAKELVLRCLWVCTEAEPAPAPAPYPAVAPAVAPYPALAPALAPATSDGLQAFFLGLNKRLADDDDAGRSGNLVTSPLSVYAALSLVAAGAREGTLDELLRVLGAPSRDFLAGHVRALAEHVLADGSRTGGPRVSFACGVWHDSTTLLRPAYRTAAAESYKAVARSANFRQEPEEAREQINAWVAAATNDLIPSILSPGALSSCTVLVLANAIYFKGKWEKPFDKELTEDGKFHRLDGTAVDAPLMRGLGRHSIACHDGFKVLQLRYVQGRSSPGQPQPPPIYSMCVFLPNARDGLWGLTDKIARDPGFLRKHLPCDDVLVGDFRLPKFKVSFGVTMKGILQDMGLKEAFELGKADLSDMVEDGAGKLALHKIVHRAVIEVNEEGTEAAAATVATMILCSYSVRPRVDFTADHPFAFFVIEEVSGTTLFAGHVLDPTTN</sequence>
<evidence type="ECO:0000313" key="4">
    <source>
        <dbReference type="EnsemblPlants" id="HORVU.MOREX.r3.7HG0641030.1"/>
    </source>
</evidence>
<dbReference type="OrthoDB" id="1063785at2759"/>
<dbReference type="Gramene" id="HORVU.MOREX.r3.7HG0641030.1">
    <property type="protein sequence ID" value="HORVU.MOREX.r3.7HG0641030.1"/>
    <property type="gene ID" value="HORVU.MOREX.r3.7HG0641030"/>
</dbReference>
<name>A0A8I6Y0T8_HORVV</name>
<dbReference type="InterPro" id="IPR036186">
    <property type="entry name" value="Serpin_sf"/>
</dbReference>
<accession>A0A8I6Y0T8</accession>
<reference evidence="4" key="2">
    <citation type="submission" date="2020-10" db="EMBL/GenBank/DDBJ databases">
        <authorList>
            <person name="Scholz U."/>
            <person name="Mascher M."/>
            <person name="Fiebig A."/>
        </authorList>
    </citation>
    <scope>NUCLEOTIDE SEQUENCE [LARGE SCALE GENOMIC DNA]</scope>
    <source>
        <strain evidence="4">cv. Morex</strain>
    </source>
</reference>
<evidence type="ECO:0000256" key="1">
    <source>
        <dbReference type="ARBA" id="ARBA00009500"/>
    </source>
</evidence>
<dbReference type="Gene3D" id="3.30.497.10">
    <property type="entry name" value="Antithrombin, subunit I, domain 2"/>
    <property type="match status" value="1"/>
</dbReference>
<dbReference type="EnsemblPlants" id="HORVU.MOREX.r3.7HG0641030.1">
    <property type="protein sequence ID" value="HORVU.MOREX.r3.7HG0641030.1"/>
    <property type="gene ID" value="HORVU.MOREX.r3.7HG0641030"/>
</dbReference>
<evidence type="ECO:0000256" key="2">
    <source>
        <dbReference type="RuleBase" id="RU000411"/>
    </source>
</evidence>
<dbReference type="GO" id="GO:0005615">
    <property type="term" value="C:extracellular space"/>
    <property type="evidence" value="ECO:0000318"/>
    <property type="project" value="GO_Central"/>
</dbReference>
<dbReference type="KEGG" id="hvg:123411534"/>
<dbReference type="InterPro" id="IPR042185">
    <property type="entry name" value="Serpin_sf_2"/>
</dbReference>
<dbReference type="RefSeq" id="XP_044960435.1">
    <property type="nucleotide sequence ID" value="XM_045104500.1"/>
</dbReference>
<organism evidence="4 5">
    <name type="scientific">Hordeum vulgare subsp. vulgare</name>
    <name type="common">Domesticated barley</name>
    <dbReference type="NCBI Taxonomy" id="112509"/>
    <lineage>
        <taxon>Eukaryota</taxon>
        <taxon>Viridiplantae</taxon>
        <taxon>Streptophyta</taxon>
        <taxon>Embryophyta</taxon>
        <taxon>Tracheophyta</taxon>
        <taxon>Spermatophyta</taxon>
        <taxon>Magnoliopsida</taxon>
        <taxon>Liliopsida</taxon>
        <taxon>Poales</taxon>
        <taxon>Poaceae</taxon>
        <taxon>BOP clade</taxon>
        <taxon>Pooideae</taxon>
        <taxon>Triticodae</taxon>
        <taxon>Triticeae</taxon>
        <taxon>Hordeinae</taxon>
        <taxon>Hordeum</taxon>
    </lineage>
</organism>
<dbReference type="GO" id="GO:0004867">
    <property type="term" value="F:serine-type endopeptidase inhibitor activity"/>
    <property type="evidence" value="ECO:0007669"/>
    <property type="project" value="InterPro"/>
</dbReference>
<dbReference type="GeneID" id="123411534"/>